<organism evidence="20 21">
    <name type="scientific">Silvimonas terrae</name>
    <dbReference type="NCBI Taxonomy" id="300266"/>
    <lineage>
        <taxon>Bacteria</taxon>
        <taxon>Pseudomonadati</taxon>
        <taxon>Pseudomonadota</taxon>
        <taxon>Betaproteobacteria</taxon>
        <taxon>Neisseriales</taxon>
        <taxon>Chitinibacteraceae</taxon>
        <taxon>Silvimonas</taxon>
    </lineage>
</organism>
<evidence type="ECO:0000256" key="7">
    <source>
        <dbReference type="ARBA" id="ARBA00022679"/>
    </source>
</evidence>
<keyword evidence="21" id="KW-1185">Reference proteome</keyword>
<dbReference type="EMBL" id="JACHHN010000004">
    <property type="protein sequence ID" value="MBB5191721.1"/>
    <property type="molecule type" value="Genomic_DNA"/>
</dbReference>
<dbReference type="RefSeq" id="WP_184100995.1">
    <property type="nucleotide sequence ID" value="NZ_JACHHN010000004.1"/>
</dbReference>
<feature type="transmembrane region" description="Helical" evidence="16">
    <location>
        <begin position="321"/>
        <end position="342"/>
    </location>
</feature>
<dbReference type="InterPro" id="IPR001789">
    <property type="entry name" value="Sig_transdc_resp-reg_receiver"/>
</dbReference>
<evidence type="ECO:0000256" key="6">
    <source>
        <dbReference type="ARBA" id="ARBA00022553"/>
    </source>
</evidence>
<dbReference type="Gene3D" id="1.20.120.160">
    <property type="entry name" value="HPT domain"/>
    <property type="match status" value="1"/>
</dbReference>
<dbReference type="InterPro" id="IPR005467">
    <property type="entry name" value="His_kinase_dom"/>
</dbReference>
<evidence type="ECO:0000256" key="9">
    <source>
        <dbReference type="ARBA" id="ARBA00022777"/>
    </source>
</evidence>
<comment type="catalytic activity">
    <reaction evidence="1">
        <text>ATP + protein L-histidine = ADP + protein N-phospho-L-histidine.</text>
        <dbReference type="EC" id="2.7.13.3"/>
    </reaction>
</comment>
<evidence type="ECO:0000313" key="20">
    <source>
        <dbReference type="EMBL" id="MBB5191721.1"/>
    </source>
</evidence>
<gene>
    <name evidence="20" type="ORF">HNQ50_002451</name>
</gene>
<dbReference type="SUPFAM" id="SSF47384">
    <property type="entry name" value="Homodimeric domain of signal transducing histidine kinase"/>
    <property type="match status" value="1"/>
</dbReference>
<evidence type="ECO:0000256" key="3">
    <source>
        <dbReference type="ARBA" id="ARBA00012438"/>
    </source>
</evidence>
<dbReference type="PROSITE" id="PS50109">
    <property type="entry name" value="HIS_KIN"/>
    <property type="match status" value="1"/>
</dbReference>
<dbReference type="SMART" id="SM00448">
    <property type="entry name" value="REC"/>
    <property type="match status" value="1"/>
</dbReference>
<dbReference type="CDD" id="cd17546">
    <property type="entry name" value="REC_hyHK_CKI1_RcsC-like"/>
    <property type="match status" value="1"/>
</dbReference>
<keyword evidence="12" id="KW-0902">Two-component regulatory system</keyword>
<keyword evidence="7 20" id="KW-0808">Transferase</keyword>
<dbReference type="SUPFAM" id="SSF47226">
    <property type="entry name" value="Histidine-containing phosphotransfer domain, HPT domain"/>
    <property type="match status" value="1"/>
</dbReference>
<evidence type="ECO:0000256" key="4">
    <source>
        <dbReference type="ARBA" id="ARBA00022475"/>
    </source>
</evidence>
<dbReference type="SMART" id="SM00387">
    <property type="entry name" value="HATPase_c"/>
    <property type="match status" value="1"/>
</dbReference>
<feature type="domain" description="Histidine kinase" evidence="17">
    <location>
        <begin position="499"/>
        <end position="715"/>
    </location>
</feature>
<proteinExistence type="predicted"/>
<dbReference type="InterPro" id="IPR036890">
    <property type="entry name" value="HATPase_C_sf"/>
</dbReference>
<evidence type="ECO:0000259" key="18">
    <source>
        <dbReference type="PROSITE" id="PS50110"/>
    </source>
</evidence>
<keyword evidence="6 15" id="KW-0597">Phosphoprotein</keyword>
<dbReference type="CDD" id="cd16922">
    <property type="entry name" value="HATPase_EvgS-ArcB-TorS-like"/>
    <property type="match status" value="1"/>
</dbReference>
<comment type="subcellular location">
    <subcellularLocation>
        <location evidence="2">Cell inner membrane</location>
        <topology evidence="2">Multi-pass membrane protein</topology>
    </subcellularLocation>
</comment>
<keyword evidence="10" id="KW-0067">ATP-binding</keyword>
<evidence type="ECO:0000256" key="12">
    <source>
        <dbReference type="ARBA" id="ARBA00023012"/>
    </source>
</evidence>
<dbReference type="Pfam" id="PF00072">
    <property type="entry name" value="Response_reg"/>
    <property type="match status" value="1"/>
</dbReference>
<dbReference type="PROSITE" id="PS50110">
    <property type="entry name" value="RESPONSE_REGULATORY"/>
    <property type="match status" value="1"/>
</dbReference>
<dbReference type="Gene3D" id="3.30.450.20">
    <property type="entry name" value="PAS domain"/>
    <property type="match status" value="1"/>
</dbReference>
<dbReference type="Proteomes" id="UP000543030">
    <property type="component" value="Unassembled WGS sequence"/>
</dbReference>
<evidence type="ECO:0000256" key="5">
    <source>
        <dbReference type="ARBA" id="ARBA00022519"/>
    </source>
</evidence>
<dbReference type="InterPro" id="IPR004358">
    <property type="entry name" value="Sig_transdc_His_kin-like_C"/>
</dbReference>
<protein>
    <recommendedName>
        <fullName evidence="3">histidine kinase</fullName>
        <ecNumber evidence="3">2.7.13.3</ecNumber>
    </recommendedName>
</protein>
<evidence type="ECO:0000256" key="14">
    <source>
        <dbReference type="PROSITE-ProRule" id="PRU00110"/>
    </source>
</evidence>
<dbReference type="Gene3D" id="3.30.565.10">
    <property type="entry name" value="Histidine kinase-like ATPase, C-terminal domain"/>
    <property type="match status" value="1"/>
</dbReference>
<evidence type="ECO:0000256" key="13">
    <source>
        <dbReference type="ARBA" id="ARBA00023136"/>
    </source>
</evidence>
<evidence type="ECO:0000256" key="11">
    <source>
        <dbReference type="ARBA" id="ARBA00022989"/>
    </source>
</evidence>
<dbReference type="Pfam" id="PF00512">
    <property type="entry name" value="HisKA"/>
    <property type="match status" value="1"/>
</dbReference>
<evidence type="ECO:0000256" key="15">
    <source>
        <dbReference type="PROSITE-ProRule" id="PRU00169"/>
    </source>
</evidence>
<dbReference type="Gene3D" id="3.40.50.2300">
    <property type="match status" value="1"/>
</dbReference>
<dbReference type="CDD" id="cd00082">
    <property type="entry name" value="HisKA"/>
    <property type="match status" value="1"/>
</dbReference>
<dbReference type="SMART" id="SM00388">
    <property type="entry name" value="HisKA"/>
    <property type="match status" value="1"/>
</dbReference>
<accession>A0A840RHP1</accession>
<evidence type="ECO:0000259" key="19">
    <source>
        <dbReference type="PROSITE" id="PS50894"/>
    </source>
</evidence>
<dbReference type="GO" id="GO:0000155">
    <property type="term" value="F:phosphorelay sensor kinase activity"/>
    <property type="evidence" value="ECO:0007669"/>
    <property type="project" value="InterPro"/>
</dbReference>
<dbReference type="PROSITE" id="PS50894">
    <property type="entry name" value="HPT"/>
    <property type="match status" value="1"/>
</dbReference>
<feature type="transmembrane region" description="Helical" evidence="16">
    <location>
        <begin position="29"/>
        <end position="53"/>
    </location>
</feature>
<name>A0A840RHP1_9NEIS</name>
<dbReference type="InterPro" id="IPR011006">
    <property type="entry name" value="CheY-like_superfamily"/>
</dbReference>
<keyword evidence="10" id="KW-0547">Nucleotide-binding</keyword>
<evidence type="ECO:0000256" key="2">
    <source>
        <dbReference type="ARBA" id="ARBA00004429"/>
    </source>
</evidence>
<dbReference type="GO" id="GO:0005886">
    <property type="term" value="C:plasma membrane"/>
    <property type="evidence" value="ECO:0007669"/>
    <property type="project" value="UniProtKB-SubCell"/>
</dbReference>
<dbReference type="AlphaFoldDB" id="A0A840RHP1"/>
<feature type="domain" description="HPt" evidence="19">
    <location>
        <begin position="989"/>
        <end position="1085"/>
    </location>
</feature>
<comment type="caution">
    <text evidence="20">The sequence shown here is derived from an EMBL/GenBank/DDBJ whole genome shotgun (WGS) entry which is preliminary data.</text>
</comment>
<dbReference type="SUPFAM" id="SSF55874">
    <property type="entry name" value="ATPase domain of HSP90 chaperone/DNA topoisomerase II/histidine kinase"/>
    <property type="match status" value="1"/>
</dbReference>
<keyword evidence="11 16" id="KW-1133">Transmembrane helix</keyword>
<feature type="modified residue" description="Phosphohistidine" evidence="14">
    <location>
        <position position="1028"/>
    </location>
</feature>
<evidence type="ECO:0000256" key="1">
    <source>
        <dbReference type="ARBA" id="ARBA00000085"/>
    </source>
</evidence>
<dbReference type="InterPro" id="IPR008207">
    <property type="entry name" value="Sig_transdc_His_kin_Hpt_dom"/>
</dbReference>
<dbReference type="Pfam" id="PF01627">
    <property type="entry name" value="Hpt"/>
    <property type="match status" value="1"/>
</dbReference>
<dbReference type="Gene3D" id="1.10.287.130">
    <property type="match status" value="1"/>
</dbReference>
<dbReference type="InterPro" id="IPR003594">
    <property type="entry name" value="HATPase_dom"/>
</dbReference>
<evidence type="ECO:0000259" key="17">
    <source>
        <dbReference type="PROSITE" id="PS50109"/>
    </source>
</evidence>
<keyword evidence="8 16" id="KW-0812">Transmembrane</keyword>
<evidence type="ECO:0000256" key="16">
    <source>
        <dbReference type="SAM" id="Phobius"/>
    </source>
</evidence>
<dbReference type="SUPFAM" id="SSF52172">
    <property type="entry name" value="CheY-like"/>
    <property type="match status" value="1"/>
</dbReference>
<keyword evidence="9 20" id="KW-0418">Kinase</keyword>
<feature type="domain" description="Response regulatory" evidence="18">
    <location>
        <begin position="856"/>
        <end position="970"/>
    </location>
</feature>
<keyword evidence="13 16" id="KW-0472">Membrane</keyword>
<dbReference type="InterPro" id="IPR036097">
    <property type="entry name" value="HisK_dim/P_sf"/>
</dbReference>
<evidence type="ECO:0000256" key="10">
    <source>
        <dbReference type="ARBA" id="ARBA00022840"/>
    </source>
</evidence>
<dbReference type="EC" id="2.7.13.3" evidence="3"/>
<dbReference type="Pfam" id="PF02518">
    <property type="entry name" value="HATPase_c"/>
    <property type="match status" value="1"/>
</dbReference>
<dbReference type="PANTHER" id="PTHR43047">
    <property type="entry name" value="TWO-COMPONENT HISTIDINE PROTEIN KINASE"/>
    <property type="match status" value="1"/>
</dbReference>
<dbReference type="InterPro" id="IPR003661">
    <property type="entry name" value="HisK_dim/P_dom"/>
</dbReference>
<sequence>MDTFFSSSAASPLQTLSVLEDNLKRERRAFSFVVGLLAFSIICIAWVVVFAFMEGASRREQESIQVLMHNVSTTLALRQSMLTVAHLQSGQTHAESGASEVKAPASLLCTRHGQGPDQVYLHDACDQSVRLISKNNLPPAIEFALWDGSVSYGAGFWESGLAGNVSQRLSVLVNAARNHLVLQGIDPLSAAQTDRSFRFPAPAELGFSSYTTIVFSVVTRDGQPYALVFTNFPIQRIFSDSTTTKVIADIAVFDARNNLIAGVMTPPILYVQKNMPLDQEAHFHWKLWHGWGSRVSLPMDLGTVTFALPGSRTLPSLQTELLAVFIVVAALLAALLAMYRYWNRRYLTRTYEEARRGLEGEILNHLLVHATPVGLCIVLRNDFRILAANQNARDVLGLDDNAARLPLGLCEAFEQPGITPGSDTQARAIKQFQFSLTRSRELSPLHLKISYAPASVNKTDVLFCAIADMTEQHEAENLLREAKETTEQSARARLGFFAAMSHEIRTPLASLMGNLELVAHGALVAEQEARVLAMQASAQGLLQVVNDVLDFSKMDIGEMRLSPEWQSLREVIVLIAAAHVPLANRQGLRLYVTIDRHCPDRLLFDAIRVSQILNNLLGNAFKFTPSGKVTVRAAWVDNRLQLTVADSGVGIPDALRARLFQPFTQGEGMRLAQASGTGLGLAICARLCALMHGEVKLESIEGIGSRVEVTLPLTADESYPLPEQLKGSPAIYCRAAEYREWFDTLYDPANATPVWVTPHTTQADLAACDYLVVTDEFVPEDIARIWPDSSRVLHATQGGPLVPAPKEDGSLQVSIFSIAGVQQAVQKLGSPDGTTETAAIDAEPDQTEVPDFSMVTVLIAEDNKLNRALLRDQLQTLGAHVLDAADGEEALALLQRLHVDLVLTDLDMPRMNGIELLAQIRKHAPELPVYAVSASASSQDIEQGHQLGFTDYLTKPLSLSVLRSVLVARRPTPQASADADSVGALPSRFPHIPDAYLSPFLQQIDEDLLVLDTLSRSRDMQGLARWAHKMVGGLSVLGASMLLDQCEELQDLLHCEAPWEDIEVFTTIMHDELSALKDAHAVQPH</sequence>
<keyword evidence="4" id="KW-1003">Cell membrane</keyword>
<reference evidence="20 21" key="1">
    <citation type="submission" date="2020-08" db="EMBL/GenBank/DDBJ databases">
        <title>Genomic Encyclopedia of Type Strains, Phase IV (KMG-IV): sequencing the most valuable type-strain genomes for metagenomic binning, comparative biology and taxonomic classification.</title>
        <authorList>
            <person name="Goeker M."/>
        </authorList>
    </citation>
    <scope>NUCLEOTIDE SEQUENCE [LARGE SCALE GENOMIC DNA]</scope>
    <source>
        <strain evidence="20 21">DSM 18233</strain>
    </source>
</reference>
<evidence type="ECO:0000256" key="8">
    <source>
        <dbReference type="ARBA" id="ARBA00022692"/>
    </source>
</evidence>
<feature type="modified residue" description="4-aspartylphosphate" evidence="15">
    <location>
        <position position="905"/>
    </location>
</feature>
<dbReference type="InterPro" id="IPR036641">
    <property type="entry name" value="HPT_dom_sf"/>
</dbReference>
<dbReference type="PRINTS" id="PR00344">
    <property type="entry name" value="BCTRLSENSOR"/>
</dbReference>
<evidence type="ECO:0000313" key="21">
    <source>
        <dbReference type="Proteomes" id="UP000543030"/>
    </source>
</evidence>
<keyword evidence="5" id="KW-0997">Cell inner membrane</keyword>